<keyword evidence="6" id="KW-1185">Reference proteome</keyword>
<feature type="domain" description="Polyphosphate kinase-2-related" evidence="2">
    <location>
        <begin position="11"/>
        <end position="233"/>
    </location>
</feature>
<dbReference type="GO" id="GO:0043751">
    <property type="term" value="F:polyphosphate:AMP phosphotransferase activity"/>
    <property type="evidence" value="ECO:0007669"/>
    <property type="project" value="InterPro"/>
</dbReference>
<evidence type="ECO:0000259" key="2">
    <source>
        <dbReference type="Pfam" id="PF03976"/>
    </source>
</evidence>
<feature type="domain" description="Polyphosphate kinase-2-related" evidence="2">
    <location>
        <begin position="268"/>
        <end position="492"/>
    </location>
</feature>
<feature type="coiled-coil region" evidence="1">
    <location>
        <begin position="470"/>
        <end position="497"/>
    </location>
</feature>
<dbReference type="Proteomes" id="UP000255108">
    <property type="component" value="Unassembled WGS sequence"/>
</dbReference>
<dbReference type="InterPro" id="IPR022489">
    <property type="entry name" value="PolyP_AMP_Tfrase"/>
</dbReference>
<name>A0A377SX88_9NEIS</name>
<dbReference type="PANTHER" id="PTHR34383">
    <property type="entry name" value="POLYPHOSPHATE:AMP PHOSPHOTRANSFERASE-RELATED"/>
    <property type="match status" value="1"/>
</dbReference>
<reference evidence="3 5" key="1">
    <citation type="submission" date="2018-06" db="EMBL/GenBank/DDBJ databases">
        <authorList>
            <consortium name="Pathogen Informatics"/>
            <person name="Doyle S."/>
        </authorList>
    </citation>
    <scope>NUCLEOTIDE SEQUENCE [LARGE SCALE GENOMIC DNA]</scope>
    <source>
        <strain evidence="3 5">NCTC11159</strain>
    </source>
</reference>
<evidence type="ECO:0000313" key="3">
    <source>
        <dbReference type="EMBL" id="STR46005.1"/>
    </source>
</evidence>
<organism evidence="3 5">
    <name type="scientific">Iodobacter fluviatilis</name>
    <dbReference type="NCBI Taxonomy" id="537"/>
    <lineage>
        <taxon>Bacteria</taxon>
        <taxon>Pseudomonadati</taxon>
        <taxon>Pseudomonadota</taxon>
        <taxon>Betaproteobacteria</taxon>
        <taxon>Neisseriales</taxon>
        <taxon>Chitinibacteraceae</taxon>
        <taxon>Iodobacter</taxon>
    </lineage>
</organism>
<dbReference type="Proteomes" id="UP000295794">
    <property type="component" value="Unassembled WGS sequence"/>
</dbReference>
<dbReference type="SUPFAM" id="SSF52540">
    <property type="entry name" value="P-loop containing nucleoside triphosphate hydrolases"/>
    <property type="match status" value="2"/>
</dbReference>
<dbReference type="AlphaFoldDB" id="A0A377SX88"/>
<proteinExistence type="predicted"/>
<dbReference type="OrthoDB" id="9775224at2"/>
<protein>
    <submittedName>
        <fullName evidence="3">Polyphosphate:AMP phosphotransferase</fullName>
    </submittedName>
</protein>
<keyword evidence="1" id="KW-0175">Coiled coil</keyword>
<dbReference type="Gene3D" id="3.40.50.300">
    <property type="entry name" value="P-loop containing nucleotide triphosphate hydrolases"/>
    <property type="match status" value="2"/>
</dbReference>
<dbReference type="Pfam" id="PF03976">
    <property type="entry name" value="PPK2"/>
    <property type="match status" value="2"/>
</dbReference>
<accession>A0A377SX88</accession>
<dbReference type="EMBL" id="UGHR01000007">
    <property type="protein sequence ID" value="STR46005.1"/>
    <property type="molecule type" value="Genomic_DNA"/>
</dbReference>
<dbReference type="NCBIfam" id="TIGR03708">
    <property type="entry name" value="poly_P_AMP_trns"/>
    <property type="match status" value="1"/>
</dbReference>
<keyword evidence="3" id="KW-0808">Transferase</keyword>
<dbReference type="PANTHER" id="PTHR34383:SF3">
    <property type="entry name" value="POLYPHOSPHATE:AMP PHOSPHOTRANSFERASE"/>
    <property type="match status" value="1"/>
</dbReference>
<reference evidence="4 6" key="2">
    <citation type="submission" date="2019-03" db="EMBL/GenBank/DDBJ databases">
        <title>Genomic Encyclopedia of Type Strains, Phase IV (KMG-IV): sequencing the most valuable type-strain genomes for metagenomic binning, comparative biology and taxonomic classification.</title>
        <authorList>
            <person name="Goeker M."/>
        </authorList>
    </citation>
    <scope>NUCLEOTIDE SEQUENCE [LARGE SCALE GENOMIC DNA]</scope>
    <source>
        <strain evidence="4 6">DSM 3764</strain>
    </source>
</reference>
<gene>
    <name evidence="4" type="ORF">EV682_12727</name>
    <name evidence="3" type="ORF">NCTC11159_04608</name>
</gene>
<evidence type="ECO:0000313" key="5">
    <source>
        <dbReference type="Proteomes" id="UP000255108"/>
    </source>
</evidence>
<evidence type="ECO:0000256" key="1">
    <source>
        <dbReference type="SAM" id="Coils"/>
    </source>
</evidence>
<dbReference type="RefSeq" id="WP_115230206.1">
    <property type="nucleotide sequence ID" value="NZ_CAWOLO010000027.1"/>
</dbReference>
<dbReference type="GO" id="GO:0006797">
    <property type="term" value="P:polyphosphate metabolic process"/>
    <property type="evidence" value="ECO:0007669"/>
    <property type="project" value="InterPro"/>
</dbReference>
<evidence type="ECO:0000313" key="6">
    <source>
        <dbReference type="Proteomes" id="UP000295794"/>
    </source>
</evidence>
<dbReference type="InterPro" id="IPR027417">
    <property type="entry name" value="P-loop_NTPase"/>
</dbReference>
<dbReference type="EMBL" id="SMBT01000027">
    <property type="protein sequence ID" value="TCU81157.1"/>
    <property type="molecule type" value="Genomic_DNA"/>
</dbReference>
<sequence length="498" mass="58182">MFESAQLGHKVDKAIYKEQEPLLREALLAVQYQLKEQANFPVVILLGGVPTAGKAETANLLLEWLDPRLIESHAFGVKSDEELARPAMWRFWRALPPKGKISLMFGGWYAGPMWDYLQGGYADRFEHEVERIARFEKMLSDEGVLLLKFWLHLPKDELKKRIKKLEADDRTAWRVTDQDKQFLKYYDQIMEAQLAMVMRSNLADSPWRVIEGTDANYRSLTVGKQIEEAIKHHLERGTLTQKRIEAAPLLPSIDGLRLLDKLQLDSNLSKADYSVKLEELQGRLNLLTRHPKFKEMSVSLVFEGMDAAGKGGSIRRITAALDARQYRVVPVAAPTEEERAQPYLWRFWRHVPQHGRMTIFDRSWYGRVLVERVEGFAQRADWMRAYNEINDFEAELDAANSIVLKFWLAISKEEQLRRFEEREQTEFKRFKITDEDWRNRDKWDEYIVAASDMIDRTNTLHAPWHMIGANNKYQARISILEKLCEALESRLQSKEKKK</sequence>
<evidence type="ECO:0000313" key="4">
    <source>
        <dbReference type="EMBL" id="TCU81157.1"/>
    </source>
</evidence>
<dbReference type="InterPro" id="IPR022488">
    <property type="entry name" value="PPK2-related"/>
</dbReference>